<dbReference type="CDD" id="cd12168">
    <property type="entry name" value="Mand_dh_like"/>
    <property type="match status" value="1"/>
</dbReference>
<gene>
    <name evidence="7" type="ORF">SODALDRAFT_330876</name>
</gene>
<keyword evidence="3" id="KW-0520">NAD</keyword>
<dbReference type="SUPFAM" id="SSF52283">
    <property type="entry name" value="Formate/glycerate dehydrogenase catalytic domain-like"/>
    <property type="match status" value="1"/>
</dbReference>
<protein>
    <submittedName>
        <fullName evidence="7">D-isomer specific 2-hydroxyacid dehydrogenase</fullName>
    </submittedName>
</protein>
<feature type="domain" description="D-isomer specific 2-hydroxyacid dehydrogenase NAD-binding" evidence="6">
    <location>
        <begin position="121"/>
        <end position="297"/>
    </location>
</feature>
<dbReference type="STRING" id="1314773.A0A3N2Q320"/>
<dbReference type="InterPro" id="IPR036291">
    <property type="entry name" value="NAD(P)-bd_dom_sf"/>
</dbReference>
<dbReference type="GeneID" id="39579791"/>
<keyword evidence="2 4" id="KW-0560">Oxidoreductase</keyword>
<dbReference type="Proteomes" id="UP000272025">
    <property type="component" value="Unassembled WGS sequence"/>
</dbReference>
<dbReference type="AlphaFoldDB" id="A0A3N2Q320"/>
<dbReference type="PANTHER" id="PTHR10996:SF257">
    <property type="entry name" value="GLYOXYLATE REDUCTASE 1"/>
    <property type="match status" value="1"/>
</dbReference>
<evidence type="ECO:0000313" key="8">
    <source>
        <dbReference type="Proteomes" id="UP000272025"/>
    </source>
</evidence>
<dbReference type="InterPro" id="IPR029753">
    <property type="entry name" value="D-isomer_DH_CS"/>
</dbReference>
<dbReference type="GO" id="GO:0051287">
    <property type="term" value="F:NAD binding"/>
    <property type="evidence" value="ECO:0007669"/>
    <property type="project" value="InterPro"/>
</dbReference>
<dbReference type="Gene3D" id="3.40.50.720">
    <property type="entry name" value="NAD(P)-binding Rossmann-like Domain"/>
    <property type="match status" value="2"/>
</dbReference>
<name>A0A3N2Q320_SODAK</name>
<dbReference type="PROSITE" id="PS00065">
    <property type="entry name" value="D_2_HYDROXYACID_DH_1"/>
    <property type="match status" value="1"/>
</dbReference>
<dbReference type="GO" id="GO:0030267">
    <property type="term" value="F:glyoxylate reductase (NADPH) activity"/>
    <property type="evidence" value="ECO:0007669"/>
    <property type="project" value="TreeGrafter"/>
</dbReference>
<accession>A0A3N2Q320</accession>
<dbReference type="InterPro" id="IPR050223">
    <property type="entry name" value="D-isomer_2-hydroxyacid_DH"/>
</dbReference>
<evidence type="ECO:0000256" key="2">
    <source>
        <dbReference type="ARBA" id="ARBA00023002"/>
    </source>
</evidence>
<evidence type="ECO:0000256" key="1">
    <source>
        <dbReference type="ARBA" id="ARBA00005854"/>
    </source>
</evidence>
<dbReference type="GO" id="GO:0016618">
    <property type="term" value="F:hydroxypyruvate reductase [NAD(P)H] activity"/>
    <property type="evidence" value="ECO:0007669"/>
    <property type="project" value="TreeGrafter"/>
</dbReference>
<dbReference type="OrthoDB" id="9991913at2759"/>
<feature type="domain" description="D-isomer specific 2-hydroxyacid dehydrogenase catalytic" evidence="5">
    <location>
        <begin position="65"/>
        <end position="328"/>
    </location>
</feature>
<proteinExistence type="inferred from homology"/>
<dbReference type="EMBL" id="ML119052">
    <property type="protein sequence ID" value="ROT41164.1"/>
    <property type="molecule type" value="Genomic_DNA"/>
</dbReference>
<reference evidence="7 8" key="1">
    <citation type="journal article" date="2018" name="Mol. Ecol.">
        <title>The obligate alkalophilic soda-lake fungus Sodiomyces alkalinus has shifted to a protein diet.</title>
        <authorList>
            <person name="Grum-Grzhimaylo A.A."/>
            <person name="Falkoski D.L."/>
            <person name="van den Heuvel J."/>
            <person name="Valero-Jimenez C.A."/>
            <person name="Min B."/>
            <person name="Choi I.G."/>
            <person name="Lipzen A."/>
            <person name="Daum C.G."/>
            <person name="Aanen D.K."/>
            <person name="Tsang A."/>
            <person name="Henrissat B."/>
            <person name="Bilanenko E.N."/>
            <person name="de Vries R.P."/>
            <person name="van Kan J.A.L."/>
            <person name="Grigoriev I.V."/>
            <person name="Debets A.J.M."/>
        </authorList>
    </citation>
    <scope>NUCLEOTIDE SEQUENCE [LARGE SCALE GENOMIC DNA]</scope>
    <source>
        <strain evidence="7 8">F11</strain>
    </source>
</reference>
<evidence type="ECO:0000313" key="7">
    <source>
        <dbReference type="EMBL" id="ROT41164.1"/>
    </source>
</evidence>
<keyword evidence="8" id="KW-1185">Reference proteome</keyword>
<dbReference type="FunFam" id="3.40.50.720:FF:000203">
    <property type="entry name" value="D-3-phosphoglycerate dehydrogenase (SerA)"/>
    <property type="match status" value="1"/>
</dbReference>
<dbReference type="Pfam" id="PF02826">
    <property type="entry name" value="2-Hacid_dh_C"/>
    <property type="match status" value="1"/>
</dbReference>
<sequence length="334" mass="36623">MGQPKVLQLGYFEQAPESLAEIGHLAQILRPKATTRPDFIEECKSGAFDEVSVIFRTLESAEVTGRFDEELVASLPPSVKFVCHHGAGYDSIDVQACTKQGISVSNVPTAVDDATADTAIFLMLGALRNFNIAMTSLRKGEWDGNPPPAMGRDPQGKTLGILGMGGIGRNMAKKALAFGMRIQYYNRTRLSPELERECHATHVDREELYRTSDVLSLNLPLNKHTRHTVSDAQFAMMKKGVVIVNTARGAVIDEAALVRALESGIVDSVGLDVFENEPEIHPGLLSNPRAILLPHKGTYTVETEKKMAEWVLDNVRLALLEGRLKSIVPEQAKH</sequence>
<dbReference type="RefSeq" id="XP_028468970.1">
    <property type="nucleotide sequence ID" value="XM_028611313.1"/>
</dbReference>
<dbReference type="SUPFAM" id="SSF51735">
    <property type="entry name" value="NAD(P)-binding Rossmann-fold domains"/>
    <property type="match status" value="1"/>
</dbReference>
<dbReference type="PANTHER" id="PTHR10996">
    <property type="entry name" value="2-HYDROXYACID DEHYDROGENASE-RELATED"/>
    <property type="match status" value="1"/>
</dbReference>
<comment type="similarity">
    <text evidence="1 4">Belongs to the D-isomer specific 2-hydroxyacid dehydrogenase family.</text>
</comment>
<dbReference type="Pfam" id="PF00389">
    <property type="entry name" value="2-Hacid_dh"/>
    <property type="match status" value="1"/>
</dbReference>
<dbReference type="InterPro" id="IPR006139">
    <property type="entry name" value="D-isomer_2_OHA_DH_cat_dom"/>
</dbReference>
<evidence type="ECO:0000256" key="3">
    <source>
        <dbReference type="ARBA" id="ARBA00023027"/>
    </source>
</evidence>
<dbReference type="PROSITE" id="PS00671">
    <property type="entry name" value="D_2_HYDROXYACID_DH_3"/>
    <property type="match status" value="1"/>
</dbReference>
<evidence type="ECO:0000256" key="4">
    <source>
        <dbReference type="RuleBase" id="RU003719"/>
    </source>
</evidence>
<evidence type="ECO:0000259" key="5">
    <source>
        <dbReference type="Pfam" id="PF00389"/>
    </source>
</evidence>
<dbReference type="InterPro" id="IPR029752">
    <property type="entry name" value="D-isomer_DH_CS1"/>
</dbReference>
<organism evidence="7 8">
    <name type="scientific">Sodiomyces alkalinus (strain CBS 110278 / VKM F-3762 / F11)</name>
    <name type="common">Alkaliphilic filamentous fungus</name>
    <dbReference type="NCBI Taxonomy" id="1314773"/>
    <lineage>
        <taxon>Eukaryota</taxon>
        <taxon>Fungi</taxon>
        <taxon>Dikarya</taxon>
        <taxon>Ascomycota</taxon>
        <taxon>Pezizomycotina</taxon>
        <taxon>Sordariomycetes</taxon>
        <taxon>Hypocreomycetidae</taxon>
        <taxon>Glomerellales</taxon>
        <taxon>Plectosphaerellaceae</taxon>
        <taxon>Sodiomyces</taxon>
    </lineage>
</organism>
<evidence type="ECO:0000259" key="6">
    <source>
        <dbReference type="Pfam" id="PF02826"/>
    </source>
</evidence>
<dbReference type="GO" id="GO:0005829">
    <property type="term" value="C:cytosol"/>
    <property type="evidence" value="ECO:0007669"/>
    <property type="project" value="TreeGrafter"/>
</dbReference>
<dbReference type="InterPro" id="IPR006140">
    <property type="entry name" value="D-isomer_DH_NAD-bd"/>
</dbReference>